<proteinExistence type="inferred from homology"/>
<organism evidence="10 11">
    <name type="scientific">PS1 clade bacterium</name>
    <dbReference type="NCBI Taxonomy" id="2175152"/>
    <lineage>
        <taxon>Bacteria</taxon>
        <taxon>Pseudomonadati</taxon>
        <taxon>Pseudomonadota</taxon>
        <taxon>Alphaproteobacteria</taxon>
        <taxon>PS1 clade</taxon>
    </lineage>
</organism>
<evidence type="ECO:0000256" key="5">
    <source>
        <dbReference type="ARBA" id="ARBA00023304"/>
    </source>
</evidence>
<dbReference type="Pfam" id="PF00682">
    <property type="entry name" value="HMGL-like"/>
    <property type="match status" value="1"/>
</dbReference>
<dbReference type="GO" id="GO:0009098">
    <property type="term" value="P:L-leucine biosynthetic process"/>
    <property type="evidence" value="ECO:0007669"/>
    <property type="project" value="InterPro"/>
</dbReference>
<gene>
    <name evidence="10" type="ORF">ISQ19_02200</name>
</gene>
<dbReference type="GO" id="GO:0009097">
    <property type="term" value="P:isoleucine biosynthetic process"/>
    <property type="evidence" value="ECO:0007669"/>
    <property type="project" value="UniProtKB-UniRule"/>
</dbReference>
<evidence type="ECO:0000313" key="10">
    <source>
        <dbReference type="EMBL" id="MBL6761488.1"/>
    </source>
</evidence>
<comment type="catalytic activity">
    <reaction evidence="7">
        <text>pyruvate + acetyl-CoA + H2O = (3R)-citramalate + CoA + H(+)</text>
        <dbReference type="Rhea" id="RHEA:19045"/>
        <dbReference type="ChEBI" id="CHEBI:15361"/>
        <dbReference type="ChEBI" id="CHEBI:15377"/>
        <dbReference type="ChEBI" id="CHEBI:15378"/>
        <dbReference type="ChEBI" id="CHEBI:30934"/>
        <dbReference type="ChEBI" id="CHEBI:57287"/>
        <dbReference type="ChEBI" id="CHEBI:57288"/>
        <dbReference type="EC" id="2.3.3.21"/>
    </reaction>
</comment>
<dbReference type="InterPro" id="IPR005675">
    <property type="entry name" value="Citramal_synthase"/>
</dbReference>
<dbReference type="Proteomes" id="UP000785783">
    <property type="component" value="Unassembled WGS sequence"/>
</dbReference>
<dbReference type="NCBIfam" id="TIGR00977">
    <property type="entry name" value="citramal_synth"/>
    <property type="match status" value="1"/>
</dbReference>
<dbReference type="Gene3D" id="3.20.20.70">
    <property type="entry name" value="Aldolase class I"/>
    <property type="match status" value="1"/>
</dbReference>
<dbReference type="CDD" id="cd07941">
    <property type="entry name" value="DRE_TIM_LeuA3"/>
    <property type="match status" value="1"/>
</dbReference>
<keyword evidence="5" id="KW-0100">Branched-chain amino acid biosynthesis</keyword>
<evidence type="ECO:0000256" key="8">
    <source>
        <dbReference type="NCBIfam" id="TIGR00977"/>
    </source>
</evidence>
<evidence type="ECO:0000256" key="2">
    <source>
        <dbReference type="ARBA" id="ARBA00022605"/>
    </source>
</evidence>
<dbReference type="Gene3D" id="1.10.238.260">
    <property type="match status" value="1"/>
</dbReference>
<dbReference type="PANTHER" id="PTHR43538">
    <property type="entry name" value="ALPHA-IPM SYNTHASE/HOMOCITRATE SYNTHASE"/>
    <property type="match status" value="1"/>
</dbReference>
<dbReference type="SUPFAM" id="SSF51569">
    <property type="entry name" value="Aldolase"/>
    <property type="match status" value="1"/>
</dbReference>
<evidence type="ECO:0000259" key="9">
    <source>
        <dbReference type="PROSITE" id="PS50991"/>
    </source>
</evidence>
<dbReference type="PANTHER" id="PTHR43538:SF1">
    <property type="entry name" value="(R)-CITRAMALATE SYNTHASE"/>
    <property type="match status" value="1"/>
</dbReference>
<dbReference type="SMART" id="SM00917">
    <property type="entry name" value="LeuA_dimer"/>
    <property type="match status" value="1"/>
</dbReference>
<sequence length="534" mass="57074">MARERLYIFDTTMRDGQQTAGVDFAVADKMKLAAALDALGVDYVEGGYPGANPTDTQFFNELGGLERAKLTAFGMTKRAGRSADNDPGFMEILDAPSAATCLVAKSWDYHVDVALGISNAENIDCIAESVTAITERGKEAMIDCEHFFDGYKANPDYALACAQAAIDAGARWVVLCDTNGGTMPDEVFEIVSAVTAHIPGDKLGIHTHNDTENAVANSLAAINAGVRQVQGTINGLGERCGNANLVSLIPTLLLKPGYAGRFETGIDEANLPQVKNVSMLLDDILNRTPNRHAPYVGASAFAHKGGIHVSAVMKDPSTYEHVKPESVGNSRTILVSDQAGKSNVLDRLATAGIEVEAKDPAVDRILREVKDKEMDGYSYDGVGASFELLALRQLDRLPDYFDVGGYTVNITNDGNDRTVSEATVSLVIDGETVEGKGTGNGPINALDMALRADLKRYAKTIDAMRLVDFKVRILNTGTEAVTRVTIESVDESGNSWRTIGVNPNIVVASFQALKDAVVYKLFKDGVSAVPESAS</sequence>
<dbReference type="Gene3D" id="3.30.160.270">
    <property type="match status" value="1"/>
</dbReference>
<protein>
    <recommendedName>
        <fullName evidence="8">Citramalate synthase</fullName>
        <ecNumber evidence="8">2.3.3.21</ecNumber>
    </recommendedName>
</protein>
<dbReference type="SUPFAM" id="SSF110921">
    <property type="entry name" value="2-isopropylmalate synthase LeuA, allosteric (dimerisation) domain"/>
    <property type="match status" value="1"/>
</dbReference>
<dbReference type="InterPro" id="IPR013785">
    <property type="entry name" value="Aldolase_TIM"/>
</dbReference>
<dbReference type="InterPro" id="IPR054691">
    <property type="entry name" value="LeuA/HCS_post-cat"/>
</dbReference>
<keyword evidence="3" id="KW-0412">Isoleucine biosynthesis</keyword>
<evidence type="ECO:0000313" key="11">
    <source>
        <dbReference type="Proteomes" id="UP000785783"/>
    </source>
</evidence>
<comment type="similarity">
    <text evidence="1">Belongs to the alpha-IPM synthase/homocitrate synthase family.</text>
</comment>
<dbReference type="Pfam" id="PF22617">
    <property type="entry name" value="HCS_D2"/>
    <property type="match status" value="1"/>
</dbReference>
<dbReference type="InterPro" id="IPR000891">
    <property type="entry name" value="PYR_CT"/>
</dbReference>
<comment type="pathway">
    <text evidence="6">Amino-acid biosynthesis.</text>
</comment>
<evidence type="ECO:0000256" key="3">
    <source>
        <dbReference type="ARBA" id="ARBA00022624"/>
    </source>
</evidence>
<evidence type="ECO:0000256" key="1">
    <source>
        <dbReference type="ARBA" id="ARBA00006154"/>
    </source>
</evidence>
<dbReference type="InterPro" id="IPR013709">
    <property type="entry name" value="2-isopropylmalate_synth_dimer"/>
</dbReference>
<dbReference type="EMBL" id="JADHOK010000015">
    <property type="protein sequence ID" value="MBL6761488.1"/>
    <property type="molecule type" value="Genomic_DNA"/>
</dbReference>
<evidence type="ECO:0000256" key="6">
    <source>
        <dbReference type="ARBA" id="ARBA00029440"/>
    </source>
</evidence>
<reference evidence="10" key="1">
    <citation type="submission" date="2020-10" db="EMBL/GenBank/DDBJ databases">
        <title>Microbiome of the Black Sea water column analyzed by genome centric metagenomics.</title>
        <authorList>
            <person name="Cabello-Yeves P.J."/>
            <person name="Callieri C."/>
            <person name="Picazo A."/>
            <person name="Mehrshad M."/>
            <person name="Haro-Moreno J.M."/>
            <person name="Roda-Garcia J."/>
            <person name="Dzembekova N."/>
            <person name="Slabakova V."/>
            <person name="Slabakova N."/>
            <person name="Moncheva S."/>
            <person name="Rodriguez-Valera F."/>
        </authorList>
    </citation>
    <scope>NUCLEOTIDE SEQUENCE</scope>
    <source>
        <strain evidence="10">BS307-5m-G5</strain>
    </source>
</reference>
<dbReference type="EC" id="2.3.3.21" evidence="8"/>
<keyword evidence="4" id="KW-0808">Transferase</keyword>
<name>A0A937L6F3_9PROT</name>
<comment type="caution">
    <text evidence="10">The sequence shown here is derived from an EMBL/GenBank/DDBJ whole genome shotgun (WGS) entry which is preliminary data.</text>
</comment>
<dbReference type="AlphaFoldDB" id="A0A937L6F3"/>
<feature type="domain" description="Pyruvate carboxyltransferase" evidence="9">
    <location>
        <begin position="6"/>
        <end position="272"/>
    </location>
</feature>
<dbReference type="InterPro" id="IPR036230">
    <property type="entry name" value="LeuA_allosteric_dom_sf"/>
</dbReference>
<dbReference type="GO" id="GO:0043714">
    <property type="term" value="F:(R)-citramalate synthase activity"/>
    <property type="evidence" value="ECO:0007669"/>
    <property type="project" value="UniProtKB-UniRule"/>
</dbReference>
<dbReference type="Pfam" id="PF08502">
    <property type="entry name" value="LeuA_dimer"/>
    <property type="match status" value="1"/>
</dbReference>
<dbReference type="PROSITE" id="PS50991">
    <property type="entry name" value="PYR_CT"/>
    <property type="match status" value="1"/>
</dbReference>
<dbReference type="GO" id="GO:0003852">
    <property type="term" value="F:2-isopropylmalate synthase activity"/>
    <property type="evidence" value="ECO:0007669"/>
    <property type="project" value="InterPro"/>
</dbReference>
<evidence type="ECO:0000256" key="7">
    <source>
        <dbReference type="ARBA" id="ARBA00048263"/>
    </source>
</evidence>
<evidence type="ECO:0000256" key="4">
    <source>
        <dbReference type="ARBA" id="ARBA00022679"/>
    </source>
</evidence>
<keyword evidence="2" id="KW-0028">Amino-acid biosynthesis</keyword>
<accession>A0A937L6F3</accession>